<evidence type="ECO:0000313" key="10">
    <source>
        <dbReference type="Proteomes" id="UP000032068"/>
    </source>
</evidence>
<feature type="transmembrane region" description="Helical" evidence="7">
    <location>
        <begin position="148"/>
        <end position="169"/>
    </location>
</feature>
<keyword evidence="3" id="KW-1003">Cell membrane</keyword>
<evidence type="ECO:0000256" key="1">
    <source>
        <dbReference type="ARBA" id="ARBA00004651"/>
    </source>
</evidence>
<evidence type="ECO:0000256" key="6">
    <source>
        <dbReference type="ARBA" id="ARBA00023136"/>
    </source>
</evidence>
<dbReference type="CDD" id="cd17369">
    <property type="entry name" value="MFS_ShiA_like"/>
    <property type="match status" value="1"/>
</dbReference>
<comment type="caution">
    <text evidence="9">The sequence shown here is derived from an EMBL/GenBank/DDBJ whole genome shotgun (WGS) entry which is preliminary data.</text>
</comment>
<feature type="transmembrane region" description="Helical" evidence="7">
    <location>
        <begin position="48"/>
        <end position="72"/>
    </location>
</feature>
<dbReference type="InterPro" id="IPR011701">
    <property type="entry name" value="MFS"/>
</dbReference>
<keyword evidence="4 7" id="KW-0812">Transmembrane</keyword>
<evidence type="ECO:0000313" key="9">
    <source>
        <dbReference type="EMBL" id="KIP98813.1"/>
    </source>
</evidence>
<feature type="transmembrane region" description="Helical" evidence="7">
    <location>
        <begin position="189"/>
        <end position="206"/>
    </location>
</feature>
<feature type="transmembrane region" description="Helical" evidence="7">
    <location>
        <begin position="395"/>
        <end position="419"/>
    </location>
</feature>
<evidence type="ECO:0000256" key="5">
    <source>
        <dbReference type="ARBA" id="ARBA00022989"/>
    </source>
</evidence>
<dbReference type="PROSITE" id="PS50850">
    <property type="entry name" value="MFS"/>
    <property type="match status" value="1"/>
</dbReference>
<gene>
    <name evidence="9" type="ORF">RU08_14535</name>
</gene>
<reference evidence="9 10" key="1">
    <citation type="submission" date="2014-12" db="EMBL/GenBank/DDBJ databases">
        <title>16Stimator: statistical estimation of ribosomal gene copy numbers from draft genome assemblies.</title>
        <authorList>
            <person name="Perisin M.A."/>
            <person name="Vetter M."/>
            <person name="Gilbert J.A."/>
            <person name="Bergelson J."/>
        </authorList>
    </citation>
    <scope>NUCLEOTIDE SEQUENCE [LARGE SCALE GENOMIC DNA]</scope>
    <source>
        <strain evidence="9 10">MEJ086</strain>
    </source>
</reference>
<evidence type="ECO:0000256" key="7">
    <source>
        <dbReference type="SAM" id="Phobius"/>
    </source>
</evidence>
<dbReference type="PANTHER" id="PTHR43045">
    <property type="entry name" value="SHIKIMATE TRANSPORTER"/>
    <property type="match status" value="1"/>
</dbReference>
<feature type="domain" description="Major facilitator superfamily (MFS) profile" evidence="8">
    <location>
        <begin position="11"/>
        <end position="424"/>
    </location>
</feature>
<keyword evidence="5 7" id="KW-1133">Transmembrane helix</keyword>
<keyword evidence="6 7" id="KW-0472">Membrane</keyword>
<accession>A0A0D0KPB8</accession>
<feature type="transmembrane region" description="Helical" evidence="7">
    <location>
        <begin position="303"/>
        <end position="322"/>
    </location>
</feature>
<dbReference type="SUPFAM" id="SSF103473">
    <property type="entry name" value="MFS general substrate transporter"/>
    <property type="match status" value="1"/>
</dbReference>
<proteinExistence type="predicted"/>
<name>A0A0D0KPB8_9PSED</name>
<protein>
    <submittedName>
        <fullName evidence="9">LysR family transcriptional regulator</fullName>
    </submittedName>
</protein>
<evidence type="ECO:0000259" key="8">
    <source>
        <dbReference type="PROSITE" id="PS50850"/>
    </source>
</evidence>
<dbReference type="GO" id="GO:0022857">
    <property type="term" value="F:transmembrane transporter activity"/>
    <property type="evidence" value="ECO:0007669"/>
    <property type="project" value="InterPro"/>
</dbReference>
<dbReference type="EMBL" id="JXQW01000038">
    <property type="protein sequence ID" value="KIP98813.1"/>
    <property type="molecule type" value="Genomic_DNA"/>
</dbReference>
<feature type="transmembrane region" description="Helical" evidence="7">
    <location>
        <begin position="237"/>
        <end position="260"/>
    </location>
</feature>
<dbReference type="Proteomes" id="UP000032068">
    <property type="component" value="Unassembled WGS sequence"/>
</dbReference>
<dbReference type="AlphaFoldDB" id="A0A0D0KPB8"/>
<comment type="subcellular location">
    <subcellularLocation>
        <location evidence="1">Cell membrane</location>
        <topology evidence="1">Multi-pass membrane protein</topology>
    </subcellularLocation>
</comment>
<evidence type="ECO:0000256" key="4">
    <source>
        <dbReference type="ARBA" id="ARBA00022692"/>
    </source>
</evidence>
<feature type="transmembrane region" description="Helical" evidence="7">
    <location>
        <begin position="365"/>
        <end position="389"/>
    </location>
</feature>
<feature type="transmembrane region" description="Helical" evidence="7">
    <location>
        <begin position="110"/>
        <end position="136"/>
    </location>
</feature>
<organism evidence="9 10">
    <name type="scientific">Pseudomonas fulva</name>
    <dbReference type="NCBI Taxonomy" id="47880"/>
    <lineage>
        <taxon>Bacteria</taxon>
        <taxon>Pseudomonadati</taxon>
        <taxon>Pseudomonadota</taxon>
        <taxon>Gammaproteobacteria</taxon>
        <taxon>Pseudomonadales</taxon>
        <taxon>Pseudomonadaceae</taxon>
        <taxon>Pseudomonas</taxon>
    </lineage>
</organism>
<keyword evidence="2" id="KW-0813">Transport</keyword>
<feature type="transmembrane region" description="Helical" evidence="7">
    <location>
        <begin position="272"/>
        <end position="294"/>
    </location>
</feature>
<dbReference type="OrthoDB" id="3690818at2"/>
<evidence type="ECO:0000256" key="3">
    <source>
        <dbReference type="ARBA" id="ARBA00022475"/>
    </source>
</evidence>
<feature type="transmembrane region" description="Helical" evidence="7">
    <location>
        <begin position="328"/>
        <end position="353"/>
    </location>
</feature>
<sequence>MTTPTSTPRRAAAAAFIGTTIEFYDFYIYAFAAALVLGQLFFPSDNAVLSTMAAFATFAVGFIARPFAGVVFGHLGDRLGRKKMLLFTMVLMGVATTCIGLLPTYAQAGIWGPIGLVALRFLQGISVGGEWGGAVLMASEHAPKGRKVFFASFAQLGSPAGLLLALIAFRAISEMDQEALMSWGWRVPFLLSGVLMMVGLFIRFGVPESPEFAKVKEQKQTSKSPVKDVIRHSWRQILFAALAVTIGSGGFFFTNTFMITYVTQYQGISKSTILDCLFLVTILQFLSQPCSALLAERFGEGRFLKWVAGLCMLVPYPMFLLVQTGNLIYMTAGIALAVLLLAALYSAIAGYMAEAFSAQVRYSGISIAYQLGSGLTGGLTPLIGTYLAGQYAGQWWPLALFFSVLALMSLVGVIGLAHLRASERQTVSLSNPEAVTP</sequence>
<dbReference type="InterPro" id="IPR036259">
    <property type="entry name" value="MFS_trans_sf"/>
</dbReference>
<dbReference type="RefSeq" id="WP_042554558.1">
    <property type="nucleotide sequence ID" value="NZ_JXQW01000038.1"/>
</dbReference>
<evidence type="ECO:0000256" key="2">
    <source>
        <dbReference type="ARBA" id="ARBA00022448"/>
    </source>
</evidence>
<dbReference type="InterPro" id="IPR020846">
    <property type="entry name" value="MFS_dom"/>
</dbReference>
<dbReference type="Gene3D" id="1.20.1250.20">
    <property type="entry name" value="MFS general substrate transporter like domains"/>
    <property type="match status" value="2"/>
</dbReference>
<dbReference type="GO" id="GO:0005886">
    <property type="term" value="C:plasma membrane"/>
    <property type="evidence" value="ECO:0007669"/>
    <property type="project" value="UniProtKB-SubCell"/>
</dbReference>
<dbReference type="PANTHER" id="PTHR43045:SF1">
    <property type="entry name" value="SHIKIMATE TRANSPORTER"/>
    <property type="match status" value="1"/>
</dbReference>
<feature type="transmembrane region" description="Helical" evidence="7">
    <location>
        <begin position="84"/>
        <end position="104"/>
    </location>
</feature>
<dbReference type="Pfam" id="PF07690">
    <property type="entry name" value="MFS_1"/>
    <property type="match status" value="1"/>
</dbReference>
<dbReference type="FunFam" id="1.20.1250.20:FF:000001">
    <property type="entry name" value="Dicarboxylate MFS transporter"/>
    <property type="match status" value="1"/>
</dbReference>